<dbReference type="Proteomes" id="UP000027120">
    <property type="component" value="Unassembled WGS sequence"/>
</dbReference>
<gene>
    <name evidence="1" type="ORF">CISIN_1g043951mg</name>
</gene>
<dbReference type="STRING" id="2711.A0A067DH79"/>
<evidence type="ECO:0000313" key="1">
    <source>
        <dbReference type="EMBL" id="KDO42344.1"/>
    </source>
</evidence>
<evidence type="ECO:0000313" key="2">
    <source>
        <dbReference type="Proteomes" id="UP000027120"/>
    </source>
</evidence>
<name>A0A067DH79_CITSI</name>
<keyword evidence="2" id="KW-1185">Reference proteome</keyword>
<dbReference type="EMBL" id="KK785493">
    <property type="protein sequence ID" value="KDO42344.1"/>
    <property type="molecule type" value="Genomic_DNA"/>
</dbReference>
<organism evidence="1 2">
    <name type="scientific">Citrus sinensis</name>
    <name type="common">Sweet orange</name>
    <name type="synonym">Citrus aurantium var. sinensis</name>
    <dbReference type="NCBI Taxonomy" id="2711"/>
    <lineage>
        <taxon>Eukaryota</taxon>
        <taxon>Viridiplantae</taxon>
        <taxon>Streptophyta</taxon>
        <taxon>Embryophyta</taxon>
        <taxon>Tracheophyta</taxon>
        <taxon>Spermatophyta</taxon>
        <taxon>Magnoliopsida</taxon>
        <taxon>eudicotyledons</taxon>
        <taxon>Gunneridae</taxon>
        <taxon>Pentapetalae</taxon>
        <taxon>rosids</taxon>
        <taxon>malvids</taxon>
        <taxon>Sapindales</taxon>
        <taxon>Rutaceae</taxon>
        <taxon>Aurantioideae</taxon>
        <taxon>Citrus</taxon>
    </lineage>
</organism>
<proteinExistence type="predicted"/>
<protein>
    <submittedName>
        <fullName evidence="1">Uncharacterized protein</fullName>
    </submittedName>
</protein>
<sequence>MVEEEENEEQDENLNSNIVYPSSCAQNQIDYLSQKLEDSFDLKDGHAPSRNAALPSKNLKARRSLCFDQQLSPEPKVHFYSSPLPNKGLKFNNSMPGTMRVNRLQVFRDITPFPDSP</sequence>
<reference evidence="1 2" key="1">
    <citation type="submission" date="2014-04" db="EMBL/GenBank/DDBJ databases">
        <authorList>
            <consortium name="International Citrus Genome Consortium"/>
            <person name="Gmitter F."/>
            <person name="Chen C."/>
            <person name="Farmerie W."/>
            <person name="Harkins T."/>
            <person name="Desany B."/>
            <person name="Mohiuddin M."/>
            <person name="Kodira C."/>
            <person name="Borodovsky M."/>
            <person name="Lomsadze A."/>
            <person name="Burns P."/>
            <person name="Jenkins J."/>
            <person name="Prochnik S."/>
            <person name="Shu S."/>
            <person name="Chapman J."/>
            <person name="Pitluck S."/>
            <person name="Schmutz J."/>
            <person name="Rokhsar D."/>
        </authorList>
    </citation>
    <scope>NUCLEOTIDE SEQUENCE</scope>
</reference>
<dbReference type="AlphaFoldDB" id="A0A067DH79"/>
<accession>A0A067DH79</accession>